<comment type="similarity">
    <text evidence="1">Belongs to the methyltransferase superfamily.</text>
</comment>
<dbReference type="NCBIfam" id="NF037959">
    <property type="entry name" value="MFS_SpdSyn"/>
    <property type="match status" value="1"/>
</dbReference>
<evidence type="ECO:0000256" key="2">
    <source>
        <dbReference type="ARBA" id="ARBA00022603"/>
    </source>
</evidence>
<dbReference type="PANTHER" id="PTHR12176:SF59">
    <property type="entry name" value="METHYLTRANSFERASE DOMAIN-CONTAINING PROTEIN-RELATED"/>
    <property type="match status" value="1"/>
</dbReference>
<dbReference type="SUPFAM" id="SSF53335">
    <property type="entry name" value="S-adenosyl-L-methionine-dependent methyltransferases"/>
    <property type="match status" value="1"/>
</dbReference>
<evidence type="ECO:0008006" key="8">
    <source>
        <dbReference type="Google" id="ProtNLM"/>
    </source>
</evidence>
<dbReference type="GO" id="GO:0008168">
    <property type="term" value="F:methyltransferase activity"/>
    <property type="evidence" value="ECO:0007669"/>
    <property type="project" value="UniProtKB-KW"/>
</dbReference>
<name>A0A2C5Z2H5_9HYPO</name>
<feature type="transmembrane region" description="Helical" evidence="5">
    <location>
        <begin position="51"/>
        <end position="70"/>
    </location>
</feature>
<comment type="caution">
    <text evidence="6">The sequence shown here is derived from an EMBL/GenBank/DDBJ whole genome shotgun (WGS) entry which is preliminary data.</text>
</comment>
<keyword evidence="5" id="KW-0812">Transmembrane</keyword>
<reference evidence="6 7" key="1">
    <citation type="submission" date="2017-06" db="EMBL/GenBank/DDBJ databases">
        <title>Ant-infecting Ophiocordyceps genomes reveal a high diversity of potential behavioral manipulation genes and a possible major role for enterotoxins.</title>
        <authorList>
            <person name="De Bekker C."/>
            <person name="Evans H.C."/>
            <person name="Brachmann A."/>
            <person name="Hughes D.P."/>
        </authorList>
    </citation>
    <scope>NUCLEOTIDE SEQUENCE [LARGE SCALE GENOMIC DNA]</scope>
    <source>
        <strain evidence="6 7">Map16</strain>
    </source>
</reference>
<evidence type="ECO:0000313" key="7">
    <source>
        <dbReference type="Proteomes" id="UP000226431"/>
    </source>
</evidence>
<dbReference type="InterPro" id="IPR051419">
    <property type="entry name" value="Lys/N-term_MeTrsfase_sf"/>
</dbReference>
<dbReference type="AlphaFoldDB" id="A0A2C5Z2H5"/>
<dbReference type="GO" id="GO:0032259">
    <property type="term" value="P:methylation"/>
    <property type="evidence" value="ECO:0007669"/>
    <property type="project" value="UniProtKB-KW"/>
</dbReference>
<sequence>MPAKSASKVPAKPSTPAPAGGFTPERFEAELKGLAAKARDDSSGKRVVEQLFLFAKAALLLALLGVYSFVSPLYLSPVYGSLPASLWHSRLLMVGCFIGWAGNVAFRNLLPVRTTKLLPLVAVYIPTVQWFLVGYSSLLGPRWGPLFTEGVTLMPLAVLTAASVADLFEDARLPLLPGFIAEAAPGIGSWAWLKFVELQASRHLLPNMGRLIPLTRLGLELMLGAVYAVLDRSKLLLYVLPPLMHTMVFNTHLSSPAATSRLVSSMLSDDWLLLERRESLTGYVSVVQSLDRGFRAMRCDHSILGGDWINERGRALSEPIYGVFVMLEAVRLAERDDPPPDKEARALVVGLGVGTTPSTLVTHGINTTVVEIDPVVHEFAVKYFNLKENNPPILEDAVSYTSSLTETAPQSYDYIIHDVFTGGAEPVQLFTLEFLQSLERLLKPNGVIAINYAGDLALPPPAIIMRTIKRVFPTCRVFREVPPDAKAIELDGADFANMAIFCTKSSSPLKFRSPTPADHLESETRKMFLTLDNEMLESEILSRHEDDTTVLLRNDTSAVEKWHEQGALGHWAIMRRMLPASVWERW</sequence>
<evidence type="ECO:0000256" key="1">
    <source>
        <dbReference type="ARBA" id="ARBA00008361"/>
    </source>
</evidence>
<evidence type="ECO:0000256" key="3">
    <source>
        <dbReference type="ARBA" id="ARBA00022679"/>
    </source>
</evidence>
<dbReference type="FunFam" id="3.40.50.150:FF:000288">
    <property type="entry name" value="Spermine/spermidine synthase, putative"/>
    <property type="match status" value="1"/>
</dbReference>
<keyword evidence="7" id="KW-1185">Reference proteome</keyword>
<feature type="transmembrane region" description="Helical" evidence="5">
    <location>
        <begin position="90"/>
        <end position="110"/>
    </location>
</feature>
<evidence type="ECO:0000256" key="5">
    <source>
        <dbReference type="SAM" id="Phobius"/>
    </source>
</evidence>
<organism evidence="6 7">
    <name type="scientific">Ophiocordyceps camponoti-rufipedis</name>
    <dbReference type="NCBI Taxonomy" id="2004952"/>
    <lineage>
        <taxon>Eukaryota</taxon>
        <taxon>Fungi</taxon>
        <taxon>Dikarya</taxon>
        <taxon>Ascomycota</taxon>
        <taxon>Pezizomycotina</taxon>
        <taxon>Sordariomycetes</taxon>
        <taxon>Hypocreomycetidae</taxon>
        <taxon>Hypocreales</taxon>
        <taxon>Ophiocordycipitaceae</taxon>
        <taxon>Ophiocordyceps</taxon>
    </lineage>
</organism>
<dbReference type="STRING" id="2004952.A0A2C5Z2H5"/>
<dbReference type="InterPro" id="IPR029063">
    <property type="entry name" value="SAM-dependent_MTases_sf"/>
</dbReference>
<feature type="region of interest" description="Disordered" evidence="4">
    <location>
        <begin position="1"/>
        <end position="23"/>
    </location>
</feature>
<dbReference type="Proteomes" id="UP000226431">
    <property type="component" value="Unassembled WGS sequence"/>
</dbReference>
<evidence type="ECO:0000256" key="4">
    <source>
        <dbReference type="SAM" id="MobiDB-lite"/>
    </source>
</evidence>
<accession>A0A2C5Z2H5</accession>
<keyword evidence="5" id="KW-0472">Membrane</keyword>
<dbReference type="CDD" id="cd02440">
    <property type="entry name" value="AdoMet_MTases"/>
    <property type="match status" value="1"/>
</dbReference>
<dbReference type="Pfam" id="PF01564">
    <property type="entry name" value="Spermine_synth"/>
    <property type="match status" value="1"/>
</dbReference>
<dbReference type="PANTHER" id="PTHR12176">
    <property type="entry name" value="SAM-DEPENDENT METHYLTRANSFERASE SUPERFAMILY PROTEIN"/>
    <property type="match status" value="1"/>
</dbReference>
<dbReference type="Gene3D" id="3.40.50.150">
    <property type="entry name" value="Vaccinia Virus protein VP39"/>
    <property type="match status" value="1"/>
</dbReference>
<keyword evidence="5" id="KW-1133">Transmembrane helix</keyword>
<dbReference type="OrthoDB" id="2016285at2759"/>
<proteinExistence type="inferred from homology"/>
<evidence type="ECO:0000313" key="6">
    <source>
        <dbReference type="EMBL" id="PHH74053.1"/>
    </source>
</evidence>
<feature type="transmembrane region" description="Helical" evidence="5">
    <location>
        <begin position="117"/>
        <end position="138"/>
    </location>
</feature>
<dbReference type="EMBL" id="NJES01000299">
    <property type="protein sequence ID" value="PHH74053.1"/>
    <property type="molecule type" value="Genomic_DNA"/>
</dbReference>
<keyword evidence="2" id="KW-0489">Methyltransferase</keyword>
<gene>
    <name evidence="6" type="ORF">CDD80_3335</name>
</gene>
<keyword evidence="3" id="KW-0808">Transferase</keyword>
<protein>
    <recommendedName>
        <fullName evidence="8">PABS domain-containing protein</fullName>
    </recommendedName>
</protein>